<protein>
    <submittedName>
        <fullName evidence="1">Uncharacterized protein</fullName>
    </submittedName>
</protein>
<reference evidence="1 2" key="1">
    <citation type="submission" date="2018-05" db="EMBL/GenBank/DDBJ databases">
        <title>Mucilaginibacter hurinus sp. nov., isolated from briquette warehouse soil.</title>
        <authorList>
            <person name="Choi L."/>
        </authorList>
    </citation>
    <scope>NUCLEOTIDE SEQUENCE [LARGE SCALE GENOMIC DNA]</scope>
    <source>
        <strain evidence="1 2">ZR32</strain>
    </source>
</reference>
<evidence type="ECO:0000313" key="1">
    <source>
        <dbReference type="EMBL" id="RCH53627.1"/>
    </source>
</evidence>
<dbReference type="EMBL" id="QGDC01000011">
    <property type="protein sequence ID" value="RCH53627.1"/>
    <property type="molecule type" value="Genomic_DNA"/>
</dbReference>
<keyword evidence="2" id="KW-1185">Reference proteome</keyword>
<organism evidence="1 2">
    <name type="scientific">Mucilaginibacter hurinus</name>
    <dbReference type="NCBI Taxonomy" id="2201324"/>
    <lineage>
        <taxon>Bacteria</taxon>
        <taxon>Pseudomonadati</taxon>
        <taxon>Bacteroidota</taxon>
        <taxon>Sphingobacteriia</taxon>
        <taxon>Sphingobacteriales</taxon>
        <taxon>Sphingobacteriaceae</taxon>
        <taxon>Mucilaginibacter</taxon>
    </lineage>
</organism>
<evidence type="ECO:0000313" key="2">
    <source>
        <dbReference type="Proteomes" id="UP000253209"/>
    </source>
</evidence>
<comment type="caution">
    <text evidence="1">The sequence shown here is derived from an EMBL/GenBank/DDBJ whole genome shotgun (WGS) entry which is preliminary data.</text>
</comment>
<proteinExistence type="predicted"/>
<dbReference type="AlphaFoldDB" id="A0A367GJH7"/>
<name>A0A367GJH7_9SPHI</name>
<accession>A0A367GJH7</accession>
<dbReference type="Proteomes" id="UP000253209">
    <property type="component" value="Unassembled WGS sequence"/>
</dbReference>
<gene>
    <name evidence="1" type="ORF">DJ568_16455</name>
</gene>
<sequence length="126" mass="14326">MGGQFATESPGQLLRIIQSSGYILYQHKTKTNVYAMSLVTPDFRSNFTNKDRTEYCYLTTELLLQDHEIPKNNRFPPSPFDTTVYQFSGDKAKFVIAIESKVKNGDLIDFTGFYPTIDVIETIAIV</sequence>